<dbReference type="InterPro" id="IPR036691">
    <property type="entry name" value="Endo/exonu/phosph_ase_sf"/>
</dbReference>
<dbReference type="InParanoid" id="E2A8K9"/>
<evidence type="ECO:0000313" key="2">
    <source>
        <dbReference type="Proteomes" id="UP000000311"/>
    </source>
</evidence>
<dbReference type="Gene3D" id="3.60.10.10">
    <property type="entry name" value="Endonuclease/exonuclease/phosphatase"/>
    <property type="match status" value="1"/>
</dbReference>
<evidence type="ECO:0000313" key="1">
    <source>
        <dbReference type="EMBL" id="EFN70229.1"/>
    </source>
</evidence>
<dbReference type="SUPFAM" id="SSF56219">
    <property type="entry name" value="DNase I-like"/>
    <property type="match status" value="1"/>
</dbReference>
<name>E2A8K9_CAMFO</name>
<protein>
    <submittedName>
        <fullName evidence="1">Craniofacial development protein 2</fullName>
    </submittedName>
</protein>
<dbReference type="EMBL" id="GL437648">
    <property type="protein sequence ID" value="EFN70229.1"/>
    <property type="molecule type" value="Genomic_DNA"/>
</dbReference>
<proteinExistence type="predicted"/>
<gene>
    <name evidence="1" type="ORF">EAG_12166</name>
</gene>
<dbReference type="Proteomes" id="UP000000311">
    <property type="component" value="Unassembled WGS sequence"/>
</dbReference>
<dbReference type="STRING" id="104421.E2A8K9"/>
<keyword evidence="2" id="KW-1185">Reference proteome</keyword>
<sequence>ISRYDVLILFEDFNAKIGREDFLQHVAGKHSLHDNTNTNGKTLSQLTESNELIIKSTCLEKKKHIKEHGKCRVINQIDYVLISRRQESSIIDVGSARGPNCDSDHYVVRAKFKERMARAECAQGPRKHI</sequence>
<organism evidence="2">
    <name type="scientific">Camponotus floridanus</name>
    <name type="common">Florida carpenter ant</name>
    <dbReference type="NCBI Taxonomy" id="104421"/>
    <lineage>
        <taxon>Eukaryota</taxon>
        <taxon>Metazoa</taxon>
        <taxon>Ecdysozoa</taxon>
        <taxon>Arthropoda</taxon>
        <taxon>Hexapoda</taxon>
        <taxon>Insecta</taxon>
        <taxon>Pterygota</taxon>
        <taxon>Neoptera</taxon>
        <taxon>Endopterygota</taxon>
        <taxon>Hymenoptera</taxon>
        <taxon>Apocrita</taxon>
        <taxon>Aculeata</taxon>
        <taxon>Formicoidea</taxon>
        <taxon>Formicidae</taxon>
        <taxon>Formicinae</taxon>
        <taxon>Camponotus</taxon>
    </lineage>
</organism>
<feature type="non-terminal residue" evidence="1">
    <location>
        <position position="129"/>
    </location>
</feature>
<reference evidence="1 2" key="1">
    <citation type="journal article" date="2010" name="Science">
        <title>Genomic comparison of the ants Camponotus floridanus and Harpegnathos saltator.</title>
        <authorList>
            <person name="Bonasio R."/>
            <person name="Zhang G."/>
            <person name="Ye C."/>
            <person name="Mutti N.S."/>
            <person name="Fang X."/>
            <person name="Qin N."/>
            <person name="Donahue G."/>
            <person name="Yang P."/>
            <person name="Li Q."/>
            <person name="Li C."/>
            <person name="Zhang P."/>
            <person name="Huang Z."/>
            <person name="Berger S.L."/>
            <person name="Reinberg D."/>
            <person name="Wang J."/>
            <person name="Liebig J."/>
        </authorList>
    </citation>
    <scope>NUCLEOTIDE SEQUENCE [LARGE SCALE GENOMIC DNA]</scope>
    <source>
        <strain evidence="2">C129</strain>
    </source>
</reference>
<feature type="non-terminal residue" evidence="1">
    <location>
        <position position="1"/>
    </location>
</feature>
<dbReference type="AlphaFoldDB" id="E2A8K9"/>
<dbReference type="OrthoDB" id="7552168at2759"/>
<accession>E2A8K9</accession>